<dbReference type="Pfam" id="PF25967">
    <property type="entry name" value="RND-MFP_C"/>
    <property type="match status" value="1"/>
</dbReference>
<keyword evidence="9" id="KW-1185">Reference proteome</keyword>
<evidence type="ECO:0000256" key="5">
    <source>
        <dbReference type="SAM" id="Phobius"/>
    </source>
</evidence>
<dbReference type="Gene3D" id="2.40.420.20">
    <property type="match status" value="1"/>
</dbReference>
<keyword evidence="2 3" id="KW-0175">Coiled coil</keyword>
<evidence type="ECO:0000256" key="3">
    <source>
        <dbReference type="SAM" id="Coils"/>
    </source>
</evidence>
<name>A0A2A9DLA8_9CORY</name>
<dbReference type="SUPFAM" id="SSF111369">
    <property type="entry name" value="HlyD-like secretion proteins"/>
    <property type="match status" value="1"/>
</dbReference>
<dbReference type="RefSeq" id="WP_098388763.1">
    <property type="nucleotide sequence ID" value="NZ_LS483464.1"/>
</dbReference>
<dbReference type="PANTHER" id="PTHR32347">
    <property type="entry name" value="EFFLUX SYSTEM COMPONENT YKNX-RELATED"/>
    <property type="match status" value="1"/>
</dbReference>
<gene>
    <name evidence="8" type="ORF">ATK06_0439</name>
</gene>
<keyword evidence="5" id="KW-0472">Membrane</keyword>
<dbReference type="Pfam" id="PF25990">
    <property type="entry name" value="Beta-barrel_YknX"/>
    <property type="match status" value="1"/>
</dbReference>
<evidence type="ECO:0000259" key="7">
    <source>
        <dbReference type="Pfam" id="PF25990"/>
    </source>
</evidence>
<feature type="domain" description="YknX-like beta-barrel" evidence="7">
    <location>
        <begin position="356"/>
        <end position="443"/>
    </location>
</feature>
<dbReference type="InterPro" id="IPR050465">
    <property type="entry name" value="UPF0194_transport"/>
</dbReference>
<feature type="region of interest" description="Disordered" evidence="4">
    <location>
        <begin position="397"/>
        <end position="417"/>
    </location>
</feature>
<dbReference type="AlphaFoldDB" id="A0A2A9DLA8"/>
<sequence>MATEKHSRWKKISIIVAIIVVLVLALTWACTRGAKSANIVPTADVVTLEQGELETTVPISGTVASARTAGLYTNLSVPVAEVPVKVGDRVTADQIVARLDAAQLQRELDKQSADFTNQYQQGQQAVTQAQNKLSQLNDALTSGLNTEINAAHATARQANNAFEDAQRAAQNAAPQDAKVRDSLAALNTARDTLDSARRASLRASGAVVDAAEGGVAESTALGDAIAAEDAANRALEKAKADHQDVLRATSEEAAKAARAADEAWAAKNDADIAVAAAELNAHNQISDAQDALNAAQQTADAGSRAAAVGVEQLRVDLDNATVRAPFAGVVSSVSAQPGQPASGALLTVVDDSRLTLTAALKEADLSKVKTGDKVRFTTPATGRTEFTGVVRTISPVASAPEAPASTSGNQSGGQGTQQVTFPVEIEVTGKTEGLRVGASAKIRVITGQEKNTLTVPRDAVLDEPDGSHAVLVISGDENAEVGAVEKRPVEVGIANDVNIAVSGDIKPGERVLARAAEYAHLAGHDAIITTMEGQ</sequence>
<evidence type="ECO:0000256" key="2">
    <source>
        <dbReference type="ARBA" id="ARBA00023054"/>
    </source>
</evidence>
<feature type="coiled-coil region" evidence="3">
    <location>
        <begin position="119"/>
        <end position="168"/>
    </location>
</feature>
<dbReference type="InterPro" id="IPR058636">
    <property type="entry name" value="Beta-barrel_YknX"/>
</dbReference>
<dbReference type="InterPro" id="IPR058627">
    <property type="entry name" value="MdtA-like_C"/>
</dbReference>
<evidence type="ECO:0000313" key="8">
    <source>
        <dbReference type="EMBL" id="PFG27383.1"/>
    </source>
</evidence>
<comment type="subcellular location">
    <subcellularLocation>
        <location evidence="1">Cell envelope</location>
    </subcellularLocation>
</comment>
<evidence type="ECO:0000313" key="9">
    <source>
        <dbReference type="Proteomes" id="UP000221653"/>
    </source>
</evidence>
<feature type="domain" description="Multidrug resistance protein MdtA-like C-terminal permuted SH3" evidence="6">
    <location>
        <begin position="451"/>
        <end position="512"/>
    </location>
</feature>
<dbReference type="Gene3D" id="2.40.30.170">
    <property type="match status" value="1"/>
</dbReference>
<proteinExistence type="predicted"/>
<organism evidence="8 9">
    <name type="scientific">Corynebacterium renale</name>
    <dbReference type="NCBI Taxonomy" id="1724"/>
    <lineage>
        <taxon>Bacteria</taxon>
        <taxon>Bacillati</taxon>
        <taxon>Actinomycetota</taxon>
        <taxon>Actinomycetes</taxon>
        <taxon>Mycobacteriales</taxon>
        <taxon>Corynebacteriaceae</taxon>
        <taxon>Corynebacterium</taxon>
    </lineage>
</organism>
<evidence type="ECO:0000256" key="1">
    <source>
        <dbReference type="ARBA" id="ARBA00004196"/>
    </source>
</evidence>
<dbReference type="Proteomes" id="UP000221653">
    <property type="component" value="Unassembled WGS sequence"/>
</dbReference>
<feature type="transmembrane region" description="Helical" evidence="5">
    <location>
        <begin position="12"/>
        <end position="29"/>
    </location>
</feature>
<dbReference type="OrthoDB" id="3268957at2"/>
<dbReference type="STRING" id="1724.GCA_001044175_00783"/>
<keyword evidence="5" id="KW-0812">Transmembrane</keyword>
<comment type="caution">
    <text evidence="8">The sequence shown here is derived from an EMBL/GenBank/DDBJ whole genome shotgun (WGS) entry which is preliminary data.</text>
</comment>
<evidence type="ECO:0000256" key="4">
    <source>
        <dbReference type="SAM" id="MobiDB-lite"/>
    </source>
</evidence>
<dbReference type="EMBL" id="PDJF01000001">
    <property type="protein sequence ID" value="PFG27383.1"/>
    <property type="molecule type" value="Genomic_DNA"/>
</dbReference>
<dbReference type="Gene3D" id="2.40.50.100">
    <property type="match status" value="1"/>
</dbReference>
<protein>
    <submittedName>
        <fullName evidence="8">HlyD family secretion protein</fullName>
    </submittedName>
</protein>
<reference evidence="8 9" key="1">
    <citation type="submission" date="2017-10" db="EMBL/GenBank/DDBJ databases">
        <title>Sequencing the genomes of 1000 actinobacteria strains.</title>
        <authorList>
            <person name="Klenk H.-P."/>
        </authorList>
    </citation>
    <scope>NUCLEOTIDE SEQUENCE [LARGE SCALE GENOMIC DNA]</scope>
    <source>
        <strain evidence="8 9">DSM 20688</strain>
    </source>
</reference>
<keyword evidence="5" id="KW-1133">Transmembrane helix</keyword>
<evidence type="ECO:0000259" key="6">
    <source>
        <dbReference type="Pfam" id="PF25967"/>
    </source>
</evidence>
<dbReference type="GO" id="GO:0030313">
    <property type="term" value="C:cell envelope"/>
    <property type="evidence" value="ECO:0007669"/>
    <property type="project" value="UniProtKB-SubCell"/>
</dbReference>
<feature type="compositionally biased region" description="Low complexity" evidence="4">
    <location>
        <begin position="397"/>
        <end position="409"/>
    </location>
</feature>
<accession>A0A2A9DLA8</accession>